<feature type="domain" description="DUF4130" evidence="1">
    <location>
        <begin position="85"/>
        <end position="250"/>
    </location>
</feature>
<dbReference type="RefSeq" id="WP_132215110.1">
    <property type="nucleotide sequence ID" value="NZ_OX156936.1"/>
</dbReference>
<dbReference type="Pfam" id="PF13566">
    <property type="entry name" value="DUF4130"/>
    <property type="match status" value="1"/>
</dbReference>
<dbReference type="OrthoDB" id="5290748at2"/>
<dbReference type="Proteomes" id="UP000295455">
    <property type="component" value="Unassembled WGS sequence"/>
</dbReference>
<name>A0A4R1RMK0_9FLAO</name>
<dbReference type="EMBL" id="SLUP01000002">
    <property type="protein sequence ID" value="TCL67498.1"/>
    <property type="molecule type" value="Genomic_DNA"/>
</dbReference>
<proteinExistence type="predicted"/>
<organism evidence="2 3">
    <name type="scientific">Mariniflexile fucanivorans</name>
    <dbReference type="NCBI Taxonomy" id="264023"/>
    <lineage>
        <taxon>Bacteria</taxon>
        <taxon>Pseudomonadati</taxon>
        <taxon>Bacteroidota</taxon>
        <taxon>Flavobacteriia</taxon>
        <taxon>Flavobacteriales</taxon>
        <taxon>Flavobacteriaceae</taxon>
        <taxon>Mariniflexile</taxon>
    </lineage>
</organism>
<evidence type="ECO:0000313" key="2">
    <source>
        <dbReference type="EMBL" id="TCL67498.1"/>
    </source>
</evidence>
<dbReference type="InterPro" id="IPR025404">
    <property type="entry name" value="DUF4130"/>
</dbReference>
<dbReference type="InterPro" id="IPR023875">
    <property type="entry name" value="DNA_repair_put"/>
</dbReference>
<evidence type="ECO:0000313" key="3">
    <source>
        <dbReference type="Proteomes" id="UP000295455"/>
    </source>
</evidence>
<dbReference type="NCBIfam" id="TIGR03915">
    <property type="entry name" value="SAM_7_link_chp"/>
    <property type="match status" value="1"/>
</dbReference>
<comment type="caution">
    <text evidence="2">The sequence shown here is derived from an EMBL/GenBank/DDBJ whole genome shotgun (WGS) entry which is preliminary data.</text>
</comment>
<accession>A0A4R1RMK0</accession>
<protein>
    <submittedName>
        <fullName evidence="2">Putative DNA metabolism protein</fullName>
    </submittedName>
</protein>
<sequence>MTLLVYDNTFEGFLTAIFEIYEYKYIQPKIVKDKNHTLSLLDETIDVFTDEKKANRVLLKIEKSIGKIGVKILLYSFLSEDINLEKYLFEVIKYILEFPDKNVINNFSNPNVMQVHKLSRSVAREKHRMEAFVRFEELLNGIYFSKIAPDFDVLMLILNHFKNRYQDQEWIIYDIKRNYGLYYNLQKVDIITLDIELNNIKTNQDLLSDEELKYQNLWKEYFDHTNITERKNMKLHVQHLPKRYWKYLTEKRDIK</sequence>
<keyword evidence="3" id="KW-1185">Reference proteome</keyword>
<reference evidence="2 3" key="1">
    <citation type="submission" date="2019-03" db="EMBL/GenBank/DDBJ databases">
        <title>Genomic Encyclopedia of Type Strains, Phase IV (KMG-IV): sequencing the most valuable type-strain genomes for metagenomic binning, comparative biology and taxonomic classification.</title>
        <authorList>
            <person name="Goeker M."/>
        </authorList>
    </citation>
    <scope>NUCLEOTIDE SEQUENCE [LARGE SCALE GENOMIC DNA]</scope>
    <source>
        <strain evidence="2 3">DSM 18792</strain>
    </source>
</reference>
<evidence type="ECO:0000259" key="1">
    <source>
        <dbReference type="Pfam" id="PF13566"/>
    </source>
</evidence>
<dbReference type="AlphaFoldDB" id="A0A4R1RMK0"/>
<gene>
    <name evidence="2" type="ORF">EV196_10254</name>
</gene>